<sequence>MVETIKKALFKNETIEVDWKGRTVWLNLPHSKEKLILTEKESKSISNAFALINAKKNGVI</sequence>
<reference evidence="1 2" key="1">
    <citation type="submission" date="2014-12" db="EMBL/GenBank/DDBJ databases">
        <title>Comparative genome analysis of Bacillus coagulans HM-08, Clostridium butyricum HM-68, Bacillus subtilis HM-66 and Bacillus licheniformis BL-09.</title>
        <authorList>
            <person name="Zhang H."/>
        </authorList>
    </citation>
    <scope>NUCLEOTIDE SEQUENCE [LARGE SCALE GENOMIC DNA]</scope>
    <source>
        <strain evidence="1 2">HM-66</strain>
    </source>
</reference>
<dbReference type="EMBL" id="JXBC01000014">
    <property type="protein sequence ID" value="KIU04542.1"/>
    <property type="molecule type" value="Genomic_DNA"/>
</dbReference>
<dbReference type="PATRIC" id="fig|1423.173.peg.5006"/>
<proteinExistence type="predicted"/>
<dbReference type="AlphaFoldDB" id="A0A0D1KEB5"/>
<protein>
    <submittedName>
        <fullName evidence="1">Uncharacterized protein</fullName>
    </submittedName>
</protein>
<gene>
    <name evidence="1" type="ORF">SC09_contig8orf00208</name>
</gene>
<evidence type="ECO:0000313" key="2">
    <source>
        <dbReference type="Proteomes" id="UP000032247"/>
    </source>
</evidence>
<accession>A0A0D1KEB5</accession>
<dbReference type="Proteomes" id="UP000032247">
    <property type="component" value="Unassembled WGS sequence"/>
</dbReference>
<evidence type="ECO:0000313" key="1">
    <source>
        <dbReference type="EMBL" id="KIU04542.1"/>
    </source>
</evidence>
<organism evidence="1 2">
    <name type="scientific">Bacillus subtilis</name>
    <dbReference type="NCBI Taxonomy" id="1423"/>
    <lineage>
        <taxon>Bacteria</taxon>
        <taxon>Bacillati</taxon>
        <taxon>Bacillota</taxon>
        <taxon>Bacilli</taxon>
        <taxon>Bacillales</taxon>
        <taxon>Bacillaceae</taxon>
        <taxon>Bacillus</taxon>
    </lineage>
</organism>
<name>A0A0D1KEB5_BACIU</name>
<comment type="caution">
    <text evidence="1">The sequence shown here is derived from an EMBL/GenBank/DDBJ whole genome shotgun (WGS) entry which is preliminary data.</text>
</comment>